<dbReference type="InterPro" id="IPR057860">
    <property type="entry name" value="HEAT_RRP12_N"/>
</dbReference>
<comment type="similarity">
    <text evidence="1">Belongs to the RRP12 family.</text>
</comment>
<protein>
    <submittedName>
        <fullName evidence="6">Uncharacterized protein LOC107496149 isoform X1</fullName>
    </submittedName>
</protein>
<keyword evidence="5" id="KW-1185">Reference proteome</keyword>
<proteinExistence type="inferred from homology"/>
<sequence>MDDFEMDAPSIFGEGSNDDFCDSILSRLSGSTKESHLHLCAVVGAMSQELKDQKLPSSPVAYFGAACSSLDRISVEPDPPSHVIGALLTVISLLIPRVPAAVLKKQREFLSGLVERVLRSLVASEIVMVSGLKCLSHLLIRRDSVDWSDVSRLFNELLRFLTDSQPKVRRQSHLCLRDVLLNFQNSSLLAPASEGVRKLLQRSILLAGGGDANASEGTVGAQQVLYILDALKESLPFLSLNDKTTILQHYKKLLDLHQPLVTRRITDGLSFLCLYPTSEASPDPLLELLCSLAHSISSNETSGDGMTFTSTARLLATGMNKVYLSNRDICVVKLPLVFNALKDILASEHEEAIYAATDAFKSMINSCIDARLIMQGVDQISCSNDREPRKSGPTIIEKCCATIESLLDYHYTAVWDRVLQVVSAMFNKLGNSSPYFMRGILKNLVDVQKLHDEDFPFKKQLHECFGSALAAMGPERLLSFIPLNLEAEDLSDANIWLFPILKQYIIGARLNYFKDEILPMIERIREKARKLEKQGFKVSSRNADALAYSLWSLLPSFCNYPVDTAECFVNLQGHLCREIKEEPDVRGIICNSLQLLIQQNKNAEEANNTDFNGQDMDKQGLVCYSQQVAKDNEEANNTDFNGQDMDKQGLVCYSQQVAKDNLNVLKSSAKHLLVALADVFLKPSKDDGGCLQRTIGDIASIADNTVVGNLLIRRMREMGKRLKDAGRVDNSQNFSSMQIDEASKEISSLVIKAQYVDFAVSLLPGLTAEGIDALYDVIKPALKDAEGVMQKKAYKALSIILKSSDSFVSSKLKELFELMVEILHSCHFSAKRHRLDCLYFLIIHASKSEDSLEDLWRKDVEVFLVEIIIAVKEVNKKTRNRAYDILVQIGHVLGDEERNGNREKLLEYFDKIAGGLGGKTSHMISAAAKSLARLSYEFTDLVIPAFDWLRSTYLQLPTENREIIKANLGLLKVLVVKLEAECLKGQHLRSMVEGLLKWQNSTKNHFKAKVKLLLGMLVTKCGLGAVKDVIPEEHMKLLTNIRKIQERKERKRGAKSEETKSHFSKATKSRQSMWNHTKIFSDFDEGSGGSDVDYLNAKTISGRGKSAATSLRSNIRLKKNLPEHLSDESDDEPLDLLDRKKTWSALRSSEHLKRKSRSEDDEMELDPQGRLVIREEGKQRKEKPAEPEYDARSEPDSHLSGKSGTKAQKRRKTSDSGWAYTGKEYASKKARGDVKRKDKLEPYAYWPLDRKMMSRRPEQRAAARKGMSSVVKMTKKFEGKSASGVLSMKSLKLKKKGSKKKM</sequence>
<evidence type="ECO:0000256" key="2">
    <source>
        <dbReference type="SAM" id="MobiDB-lite"/>
    </source>
</evidence>
<feature type="region of interest" description="Disordered" evidence="2">
    <location>
        <begin position="1148"/>
        <end position="1236"/>
    </location>
</feature>
<dbReference type="RefSeq" id="XP_052116671.1">
    <property type="nucleotide sequence ID" value="XM_052260711.1"/>
</dbReference>
<feature type="compositionally biased region" description="Basic and acidic residues" evidence="2">
    <location>
        <begin position="1046"/>
        <end position="1061"/>
    </location>
</feature>
<dbReference type="InterPro" id="IPR011989">
    <property type="entry name" value="ARM-like"/>
</dbReference>
<dbReference type="Pfam" id="PF25772">
    <property type="entry name" value="HEAT_RRP12_N"/>
    <property type="match status" value="1"/>
</dbReference>
<feature type="compositionally biased region" description="Basic and acidic residues" evidence="2">
    <location>
        <begin position="1225"/>
        <end position="1236"/>
    </location>
</feature>
<evidence type="ECO:0000256" key="1">
    <source>
        <dbReference type="ARBA" id="ARBA00007690"/>
    </source>
</evidence>
<name>A0A9C6WP38_ARADU</name>
<organism evidence="5 6">
    <name type="scientific">Arachis duranensis</name>
    <name type="common">Wild peanut</name>
    <dbReference type="NCBI Taxonomy" id="130453"/>
    <lineage>
        <taxon>Eukaryota</taxon>
        <taxon>Viridiplantae</taxon>
        <taxon>Streptophyta</taxon>
        <taxon>Embryophyta</taxon>
        <taxon>Tracheophyta</taxon>
        <taxon>Spermatophyta</taxon>
        <taxon>Magnoliopsida</taxon>
        <taxon>eudicotyledons</taxon>
        <taxon>Gunneridae</taxon>
        <taxon>Pentapetalae</taxon>
        <taxon>rosids</taxon>
        <taxon>fabids</taxon>
        <taxon>Fabales</taxon>
        <taxon>Fabaceae</taxon>
        <taxon>Papilionoideae</taxon>
        <taxon>50 kb inversion clade</taxon>
        <taxon>dalbergioids sensu lato</taxon>
        <taxon>Dalbergieae</taxon>
        <taxon>Pterocarpus clade</taxon>
        <taxon>Arachis</taxon>
    </lineage>
</organism>
<reference evidence="5" key="1">
    <citation type="journal article" date="2016" name="Nat. Genet.">
        <title>The genome sequences of Arachis duranensis and Arachis ipaensis, the diploid ancestors of cultivated peanut.</title>
        <authorList>
            <person name="Bertioli D.J."/>
            <person name="Cannon S.B."/>
            <person name="Froenicke L."/>
            <person name="Huang G."/>
            <person name="Farmer A.D."/>
            <person name="Cannon E.K."/>
            <person name="Liu X."/>
            <person name="Gao D."/>
            <person name="Clevenger J."/>
            <person name="Dash S."/>
            <person name="Ren L."/>
            <person name="Moretzsohn M.C."/>
            <person name="Shirasawa K."/>
            <person name="Huang W."/>
            <person name="Vidigal B."/>
            <person name="Abernathy B."/>
            <person name="Chu Y."/>
            <person name="Niederhuth C.E."/>
            <person name="Umale P."/>
            <person name="Araujo A.C."/>
            <person name="Kozik A."/>
            <person name="Kim K.D."/>
            <person name="Burow M.D."/>
            <person name="Varshney R.K."/>
            <person name="Wang X."/>
            <person name="Zhang X."/>
            <person name="Barkley N."/>
            <person name="Guimaraes P.M."/>
            <person name="Isobe S."/>
            <person name="Guo B."/>
            <person name="Liao B."/>
            <person name="Stalker H.T."/>
            <person name="Schmitz R.J."/>
            <person name="Scheffler B.E."/>
            <person name="Leal-Bertioli S.C."/>
            <person name="Xun X."/>
            <person name="Jackson S.A."/>
            <person name="Michelmore R."/>
            <person name="Ozias-Akins P."/>
        </authorList>
    </citation>
    <scope>NUCLEOTIDE SEQUENCE [LARGE SCALE GENOMIC DNA]</scope>
    <source>
        <strain evidence="5">cv. V14167</strain>
    </source>
</reference>
<dbReference type="InterPro" id="IPR012978">
    <property type="entry name" value="HEAT_RRP12"/>
</dbReference>
<evidence type="ECO:0000259" key="4">
    <source>
        <dbReference type="Pfam" id="PF25772"/>
    </source>
</evidence>
<dbReference type="PANTHER" id="PTHR48445">
    <property type="entry name" value="OS02G0782100 PROTEIN"/>
    <property type="match status" value="1"/>
</dbReference>
<dbReference type="Proteomes" id="UP000515211">
    <property type="component" value="Chromosome 1"/>
</dbReference>
<dbReference type="Gene3D" id="1.25.10.10">
    <property type="entry name" value="Leucine-rich Repeat Variant"/>
    <property type="match status" value="2"/>
</dbReference>
<gene>
    <name evidence="6" type="primary">LOC107496149</name>
</gene>
<dbReference type="PANTHER" id="PTHR48445:SF1">
    <property type="entry name" value="OS02G0782100 PROTEIN"/>
    <property type="match status" value="1"/>
</dbReference>
<feature type="region of interest" description="Disordered" evidence="2">
    <location>
        <begin position="1046"/>
        <end position="1070"/>
    </location>
</feature>
<feature type="compositionally biased region" description="Basic and acidic residues" evidence="2">
    <location>
        <begin position="1172"/>
        <end position="1199"/>
    </location>
</feature>
<dbReference type="KEGG" id="adu:107496149"/>
<feature type="domain" description="RRP12 HEAT" evidence="3">
    <location>
        <begin position="347"/>
        <end position="679"/>
    </location>
</feature>
<dbReference type="SUPFAM" id="SSF48371">
    <property type="entry name" value="ARM repeat"/>
    <property type="match status" value="1"/>
</dbReference>
<feature type="domain" description="RRP12 N-terminal HEAT" evidence="4">
    <location>
        <begin position="8"/>
        <end position="279"/>
    </location>
</feature>
<dbReference type="Pfam" id="PF08161">
    <property type="entry name" value="RRP12_HEAT"/>
    <property type="match status" value="1"/>
</dbReference>
<dbReference type="GeneID" id="107496149"/>
<evidence type="ECO:0000313" key="5">
    <source>
        <dbReference type="Proteomes" id="UP000515211"/>
    </source>
</evidence>
<accession>A0A9C6WP38</accession>
<reference evidence="6" key="2">
    <citation type="submission" date="2025-08" db="UniProtKB">
        <authorList>
            <consortium name="RefSeq"/>
        </authorList>
    </citation>
    <scope>IDENTIFICATION</scope>
    <source>
        <tissue evidence="6">Whole plant</tissue>
    </source>
</reference>
<dbReference type="InterPro" id="IPR016024">
    <property type="entry name" value="ARM-type_fold"/>
</dbReference>
<evidence type="ECO:0000259" key="3">
    <source>
        <dbReference type="Pfam" id="PF08161"/>
    </source>
</evidence>
<evidence type="ECO:0000313" key="6">
    <source>
        <dbReference type="RefSeq" id="XP_052116671.1"/>
    </source>
</evidence>